<sequence>MDESQAAAGARQALTVILPLRLTSAPDWPEGPLPFELGSRRMDTAARSPYFAPAAARALYGAPGRPRRWHRTLSVHHEGLRLHGLEILCAATARSPAHALAVLHFEVARPLLAVLRAISHRRESGPDPLNGPLDPAALLEGIAEVHVHRGSFAIEHPYTVAFLTPGERHIHTLRAAPDARLPPGADRWLWQLASRSTPRDFPLAPETADAQLDGAVRISADWSALVLRQSAAFLGHRADSGEGDFYDVAALRARTVYLDALLLGSLQRDHIDALTDELSEVFDSSRLSSRVARLEKSIAVFRSTYWRQHLTAHGPANELLVAFQTQHRLPARFEEILTEAADYSRLVQSQESQQISGALGILTILGLPVGTALGILQVLGDDSLSHLLTALGLAVAATAAILTTRFGRLVVSSLRGSIVTRRKG</sequence>
<reference evidence="3" key="1">
    <citation type="journal article" date="2019" name="Int. J. Syst. Evol. Microbiol.">
        <title>The Global Catalogue of Microorganisms (GCM) 10K type strain sequencing project: providing services to taxonomists for standard genome sequencing and annotation.</title>
        <authorList>
            <consortium name="The Broad Institute Genomics Platform"/>
            <consortium name="The Broad Institute Genome Sequencing Center for Infectious Disease"/>
            <person name="Wu L."/>
            <person name="Ma J."/>
        </authorList>
    </citation>
    <scope>NUCLEOTIDE SEQUENCE [LARGE SCALE GENOMIC DNA]</scope>
    <source>
        <strain evidence="3">CGMCC 4.7357</strain>
    </source>
</reference>
<dbReference type="Proteomes" id="UP001595997">
    <property type="component" value="Unassembled WGS sequence"/>
</dbReference>
<name>A0ABV9A7Q7_9ACTN</name>
<protein>
    <submittedName>
        <fullName evidence="2">Uncharacterized protein</fullName>
    </submittedName>
</protein>
<organism evidence="2 3">
    <name type="scientific">Streptomyces ovatisporus</name>
    <dbReference type="NCBI Taxonomy" id="1128682"/>
    <lineage>
        <taxon>Bacteria</taxon>
        <taxon>Bacillati</taxon>
        <taxon>Actinomycetota</taxon>
        <taxon>Actinomycetes</taxon>
        <taxon>Kitasatosporales</taxon>
        <taxon>Streptomycetaceae</taxon>
        <taxon>Streptomyces</taxon>
    </lineage>
</organism>
<feature type="transmembrane region" description="Helical" evidence="1">
    <location>
        <begin position="355"/>
        <end position="378"/>
    </location>
</feature>
<accession>A0ABV9A7Q7</accession>
<comment type="caution">
    <text evidence="2">The sequence shown here is derived from an EMBL/GenBank/DDBJ whole genome shotgun (WGS) entry which is preliminary data.</text>
</comment>
<dbReference type="EMBL" id="JBHSFH010000006">
    <property type="protein sequence ID" value="MFC4494955.1"/>
    <property type="molecule type" value="Genomic_DNA"/>
</dbReference>
<proteinExistence type="predicted"/>
<keyword evidence="1" id="KW-1133">Transmembrane helix</keyword>
<feature type="transmembrane region" description="Helical" evidence="1">
    <location>
        <begin position="384"/>
        <end position="403"/>
    </location>
</feature>
<dbReference type="RefSeq" id="WP_386446929.1">
    <property type="nucleotide sequence ID" value="NZ_JBHSFH010000006.1"/>
</dbReference>
<evidence type="ECO:0000313" key="3">
    <source>
        <dbReference type="Proteomes" id="UP001595997"/>
    </source>
</evidence>
<evidence type="ECO:0000313" key="2">
    <source>
        <dbReference type="EMBL" id="MFC4494955.1"/>
    </source>
</evidence>
<keyword evidence="3" id="KW-1185">Reference proteome</keyword>
<keyword evidence="1" id="KW-0472">Membrane</keyword>
<evidence type="ECO:0000256" key="1">
    <source>
        <dbReference type="SAM" id="Phobius"/>
    </source>
</evidence>
<keyword evidence="1" id="KW-0812">Transmembrane</keyword>
<gene>
    <name evidence="2" type="ORF">ACFPA8_12495</name>
</gene>